<dbReference type="InterPro" id="IPR036291">
    <property type="entry name" value="NAD(P)-bd_dom_sf"/>
</dbReference>
<keyword evidence="8" id="KW-1185">Reference proteome</keyword>
<feature type="transmembrane region" description="Helical" evidence="5">
    <location>
        <begin position="54"/>
        <end position="72"/>
    </location>
</feature>
<dbReference type="AlphaFoldDB" id="U3B2Y2"/>
<dbReference type="EMBL" id="BATM01000020">
    <property type="protein sequence ID" value="GAD79802.1"/>
    <property type="molecule type" value="Genomic_DNA"/>
</dbReference>
<dbReference type="SUPFAM" id="SSF51735">
    <property type="entry name" value="NAD(P)-binding Rossmann-fold domains"/>
    <property type="match status" value="1"/>
</dbReference>
<evidence type="ECO:0000256" key="2">
    <source>
        <dbReference type="ARBA" id="ARBA00022448"/>
    </source>
</evidence>
<keyword evidence="5" id="KW-1133">Transmembrane helix</keyword>
<protein>
    <submittedName>
        <fullName evidence="7">Putative sodium/proton antiporter</fullName>
    </submittedName>
</protein>
<evidence type="ECO:0000256" key="1">
    <source>
        <dbReference type="ARBA" id="ARBA00004651"/>
    </source>
</evidence>
<keyword evidence="2" id="KW-0813">Transport</keyword>
<keyword evidence="5" id="KW-0812">Transmembrane</keyword>
<dbReference type="STRING" id="1219080.VEZ01S_20_00740"/>
<keyword evidence="4" id="KW-0406">Ion transport</keyword>
<accession>U3B2Y2</accession>
<sequence length="386" mass="42820">MQPFAVLTIVLAVFAVSNYLESESGLLTVTVMGIWLANARDVNIQAILHFKEHLTVMFITGLFILLAARIDLEDFHALGWSAIVLFMVIQLFSRPLSILISTARSRLHFKEKLFLAWVAPRGIVAASVSALFAIKLYEFGIDEAKLLVPLVFMVIIGTVVLQSATARPLANFLGVAERSPKGFLVVGANDVARVVARVVALALAKYDLRVVVTDSNWDYISQAKMSGLEFYYGNPTSSHADEYLDLIGVGHVVALSPDKHFNIMACMQYLSDFGENKVFCLKDLKGDDTDKHAVSKGSFGQILFEGKHSFKKLASLINQGAEVKHTTLTDTFTYQDYLHQYQDTLLQPLFVVTVLKRIHMVSDHTLLFPQPGETVVSLVRNQKSVP</sequence>
<evidence type="ECO:0000256" key="5">
    <source>
        <dbReference type="SAM" id="Phobius"/>
    </source>
</evidence>
<evidence type="ECO:0000313" key="8">
    <source>
        <dbReference type="Proteomes" id="UP000016562"/>
    </source>
</evidence>
<evidence type="ECO:0000259" key="6">
    <source>
        <dbReference type="Pfam" id="PF02254"/>
    </source>
</evidence>
<comment type="caution">
    <text evidence="7">The sequence shown here is derived from an EMBL/GenBank/DDBJ whole genome shotgun (WGS) entry which is preliminary data.</text>
</comment>
<evidence type="ECO:0000256" key="3">
    <source>
        <dbReference type="ARBA" id="ARBA00022449"/>
    </source>
</evidence>
<keyword evidence="5" id="KW-0472">Membrane</keyword>
<dbReference type="GO" id="GO:0015297">
    <property type="term" value="F:antiporter activity"/>
    <property type="evidence" value="ECO:0007669"/>
    <property type="project" value="UniProtKB-KW"/>
</dbReference>
<dbReference type="GO" id="GO:0005886">
    <property type="term" value="C:plasma membrane"/>
    <property type="evidence" value="ECO:0007669"/>
    <property type="project" value="UniProtKB-SubCell"/>
</dbReference>
<proteinExistence type="predicted"/>
<dbReference type="PANTHER" id="PTHR32507">
    <property type="entry name" value="NA(+)/H(+) ANTIPORTER 1"/>
    <property type="match status" value="1"/>
</dbReference>
<comment type="subcellular location">
    <subcellularLocation>
        <location evidence="1">Cell membrane</location>
        <topology evidence="1">Multi-pass membrane protein</topology>
    </subcellularLocation>
</comment>
<reference evidence="7 8" key="1">
    <citation type="submission" date="2013-09" db="EMBL/GenBank/DDBJ databases">
        <title>Whole genome shotgun sequence of Vibrio ezurae NBRC 102218.</title>
        <authorList>
            <person name="Yoshida I."/>
            <person name="Hosoyama A."/>
            <person name="Numata M."/>
            <person name="Hashimoto M."/>
            <person name="Hosoyama Y."/>
            <person name="Tsuchikane K."/>
            <person name="Noguchi M."/>
            <person name="Hirakata S."/>
            <person name="Ichikawa N."/>
            <person name="Ohji S."/>
            <person name="Yamazoe A."/>
            <person name="Fujita N."/>
        </authorList>
    </citation>
    <scope>NUCLEOTIDE SEQUENCE [LARGE SCALE GENOMIC DNA]</scope>
    <source>
        <strain evidence="7 8">NBRC 102218</strain>
    </source>
</reference>
<dbReference type="PANTHER" id="PTHR32507:SF0">
    <property type="entry name" value="NA(+)_H(+) ANTIPORTER 2-RELATED"/>
    <property type="match status" value="1"/>
</dbReference>
<keyword evidence="3" id="KW-0050">Antiport</keyword>
<gene>
    <name evidence="7" type="ORF">VEZ01S_20_00740</name>
</gene>
<feature type="transmembrane region" description="Helical" evidence="5">
    <location>
        <begin position="113"/>
        <end position="134"/>
    </location>
</feature>
<dbReference type="Pfam" id="PF02254">
    <property type="entry name" value="TrkA_N"/>
    <property type="match status" value="1"/>
</dbReference>
<dbReference type="Proteomes" id="UP000016562">
    <property type="component" value="Unassembled WGS sequence"/>
</dbReference>
<feature type="transmembrane region" description="Helical" evidence="5">
    <location>
        <begin position="146"/>
        <end position="164"/>
    </location>
</feature>
<dbReference type="eggNOG" id="COG0025">
    <property type="taxonomic scope" value="Bacteria"/>
</dbReference>
<evidence type="ECO:0000313" key="7">
    <source>
        <dbReference type="EMBL" id="GAD79802.1"/>
    </source>
</evidence>
<evidence type="ECO:0000256" key="4">
    <source>
        <dbReference type="ARBA" id="ARBA00023065"/>
    </source>
</evidence>
<dbReference type="Gene3D" id="3.40.50.720">
    <property type="entry name" value="NAD(P)-binding Rossmann-like Domain"/>
    <property type="match status" value="1"/>
</dbReference>
<name>U3B2Y2_9VIBR</name>
<feature type="transmembrane region" description="Helical" evidence="5">
    <location>
        <begin position="78"/>
        <end position="101"/>
    </location>
</feature>
<dbReference type="InterPro" id="IPR003148">
    <property type="entry name" value="RCK_N"/>
</dbReference>
<organism evidence="7 8">
    <name type="scientific">Vibrio ezurae NBRC 102218</name>
    <dbReference type="NCBI Taxonomy" id="1219080"/>
    <lineage>
        <taxon>Bacteria</taxon>
        <taxon>Pseudomonadati</taxon>
        <taxon>Pseudomonadota</taxon>
        <taxon>Gammaproteobacteria</taxon>
        <taxon>Vibrionales</taxon>
        <taxon>Vibrionaceae</taxon>
        <taxon>Vibrio</taxon>
    </lineage>
</organism>
<feature type="domain" description="RCK N-terminal" evidence="6">
    <location>
        <begin position="183"/>
        <end position="277"/>
    </location>
</feature>
<dbReference type="GO" id="GO:0006813">
    <property type="term" value="P:potassium ion transport"/>
    <property type="evidence" value="ECO:0007669"/>
    <property type="project" value="InterPro"/>
</dbReference>